<dbReference type="PRINTS" id="PR01438">
    <property type="entry name" value="UNVRSLSTRESS"/>
</dbReference>
<dbReference type="Proteomes" id="UP000318065">
    <property type="component" value="Chromosome"/>
</dbReference>
<name>A0A510HIL0_9ACTN</name>
<dbReference type="AlphaFoldDB" id="A0A510HIL0"/>
<dbReference type="Pfam" id="PF00582">
    <property type="entry name" value="Usp"/>
    <property type="match status" value="2"/>
</dbReference>
<reference evidence="3" key="1">
    <citation type="journal article" date="2019" name="Microbiol. Resour. Announc.">
        <title>Complete Genome Sequence of Rubrobacter xylanophilus Strain AA3-22, Isolated from Arima Onsen in Japan.</title>
        <authorList>
            <person name="Tomariguchi N."/>
            <person name="Miyazaki K."/>
        </authorList>
    </citation>
    <scope>NUCLEOTIDE SEQUENCE [LARGE SCALE GENOMIC DNA]</scope>
    <source>
        <strain evidence="3">AA3-22</strain>
    </source>
</reference>
<dbReference type="CDD" id="cd00293">
    <property type="entry name" value="USP-like"/>
    <property type="match status" value="1"/>
</dbReference>
<keyword evidence="4" id="KW-1185">Reference proteome</keyword>
<dbReference type="PANTHER" id="PTHR46268">
    <property type="entry name" value="STRESS RESPONSE PROTEIN NHAX"/>
    <property type="match status" value="1"/>
</dbReference>
<accession>A0A510HIL0</accession>
<evidence type="ECO:0000259" key="2">
    <source>
        <dbReference type="Pfam" id="PF00582"/>
    </source>
</evidence>
<dbReference type="PANTHER" id="PTHR46268:SF6">
    <property type="entry name" value="UNIVERSAL STRESS PROTEIN UP12"/>
    <property type="match status" value="1"/>
</dbReference>
<evidence type="ECO:0000313" key="3">
    <source>
        <dbReference type="EMBL" id="BBL79819.1"/>
    </source>
</evidence>
<evidence type="ECO:0000313" key="4">
    <source>
        <dbReference type="Proteomes" id="UP000318065"/>
    </source>
</evidence>
<feature type="domain" description="UspA" evidence="2">
    <location>
        <begin position="6"/>
        <end position="145"/>
    </location>
</feature>
<dbReference type="Gene3D" id="3.40.50.620">
    <property type="entry name" value="HUPs"/>
    <property type="match status" value="2"/>
</dbReference>
<gene>
    <name evidence="3" type="ORF">RxyAA322_16730</name>
</gene>
<dbReference type="EMBL" id="AP019791">
    <property type="protein sequence ID" value="BBL79819.1"/>
    <property type="molecule type" value="Genomic_DNA"/>
</dbReference>
<dbReference type="InterPro" id="IPR014729">
    <property type="entry name" value="Rossmann-like_a/b/a_fold"/>
</dbReference>
<dbReference type="InterPro" id="IPR006015">
    <property type="entry name" value="Universal_stress_UspA"/>
</dbReference>
<organism evidence="3 4">
    <name type="scientific">Rubrobacter xylanophilus</name>
    <dbReference type="NCBI Taxonomy" id="49319"/>
    <lineage>
        <taxon>Bacteria</taxon>
        <taxon>Bacillati</taxon>
        <taxon>Actinomycetota</taxon>
        <taxon>Rubrobacteria</taxon>
        <taxon>Rubrobacterales</taxon>
        <taxon>Rubrobacteraceae</taxon>
        <taxon>Rubrobacter</taxon>
    </lineage>
</organism>
<dbReference type="SUPFAM" id="SSF52402">
    <property type="entry name" value="Adenine nucleotide alpha hydrolases-like"/>
    <property type="match status" value="2"/>
</dbReference>
<evidence type="ECO:0000256" key="1">
    <source>
        <dbReference type="ARBA" id="ARBA00008791"/>
    </source>
</evidence>
<dbReference type="CDD" id="cd23659">
    <property type="entry name" value="USP_At3g01520-like"/>
    <property type="match status" value="1"/>
</dbReference>
<dbReference type="RefSeq" id="WP_244299655.1">
    <property type="nucleotide sequence ID" value="NZ_AP019791.1"/>
</dbReference>
<dbReference type="InterPro" id="IPR006016">
    <property type="entry name" value="UspA"/>
</dbReference>
<proteinExistence type="inferred from homology"/>
<comment type="similarity">
    <text evidence="1">Belongs to the universal stress protein A family.</text>
</comment>
<sequence length="305" mass="32838">MSESARKILLATDGSREAERAAGMARELSGALGAELHVLYVRPVPEAYINQWSMAEPEFIDEIFESTGREARRKAEEEAAKIGAVAGVHAAVGRADAEIVRLAEELGAEMVVVGSRGLGAVRRALMGSVSVSVVRHAHTSVLVVRGEPDAETYFPGRILLATDGSKEAEVASRMAVEISVATDSPLHLLYALDLTPRPPYPHPLAGERWEHYLEEAKEKAREFVEERADRLRAAGAEVAVAKVAFGRPDAEIVEEAEELGASLVVTGSRGLGGVRRALMGSVSDSVVRHAHCPVLVVRRQEGRSR</sequence>
<protein>
    <recommendedName>
        <fullName evidence="2">UspA domain-containing protein</fullName>
    </recommendedName>
</protein>
<feature type="domain" description="UspA" evidence="2">
    <location>
        <begin position="157"/>
        <end position="298"/>
    </location>
</feature>